<keyword evidence="4" id="KW-0680">Restriction system</keyword>
<protein>
    <recommendedName>
        <fullName evidence="7">Cytosine-specific methyltransferase</fullName>
        <ecNumber evidence="7">2.1.1.37</ecNumber>
    </recommendedName>
</protein>
<dbReference type="SUPFAM" id="SSF53335">
    <property type="entry name" value="S-adenosyl-L-methionine-dependent methyltransferases"/>
    <property type="match status" value="1"/>
</dbReference>
<dbReference type="CDD" id="cd00315">
    <property type="entry name" value="Cyt_C5_DNA_methylase"/>
    <property type="match status" value="1"/>
</dbReference>
<dbReference type="RefSeq" id="WP_071314521.1">
    <property type="nucleotide sequence ID" value="NZ_MLQQ01000045.1"/>
</dbReference>
<evidence type="ECO:0000256" key="2">
    <source>
        <dbReference type="ARBA" id="ARBA00022679"/>
    </source>
</evidence>
<name>A0A1S2LA00_9BACI</name>
<dbReference type="InterPro" id="IPR018117">
    <property type="entry name" value="C5_DNA_meth_AS"/>
</dbReference>
<dbReference type="InterPro" id="IPR029063">
    <property type="entry name" value="SAM-dependent_MTases_sf"/>
</dbReference>
<dbReference type="PANTHER" id="PTHR46098:SF1">
    <property type="entry name" value="TRNA (CYTOSINE(38)-C(5))-METHYLTRANSFERASE"/>
    <property type="match status" value="1"/>
</dbReference>
<dbReference type="NCBIfam" id="TIGR00675">
    <property type="entry name" value="dcm"/>
    <property type="match status" value="1"/>
</dbReference>
<dbReference type="EMBL" id="MLQQ01000045">
    <property type="protein sequence ID" value="OIJ09312.1"/>
    <property type="molecule type" value="Genomic_DNA"/>
</dbReference>
<dbReference type="InterPro" id="IPR001525">
    <property type="entry name" value="C5_MeTfrase"/>
</dbReference>
<accession>A0A1S2LA00</accession>
<proteinExistence type="inferred from homology"/>
<organism evidence="8 9">
    <name type="scientific">Anaerobacillus arseniciselenatis</name>
    <dbReference type="NCBI Taxonomy" id="85682"/>
    <lineage>
        <taxon>Bacteria</taxon>
        <taxon>Bacillati</taxon>
        <taxon>Bacillota</taxon>
        <taxon>Bacilli</taxon>
        <taxon>Bacillales</taxon>
        <taxon>Bacillaceae</taxon>
        <taxon>Anaerobacillus</taxon>
    </lineage>
</organism>
<dbReference type="Gene3D" id="3.40.50.150">
    <property type="entry name" value="Vaccinia Virus protein VP39"/>
    <property type="match status" value="1"/>
</dbReference>
<evidence type="ECO:0000313" key="8">
    <source>
        <dbReference type="EMBL" id="OIJ09312.1"/>
    </source>
</evidence>
<dbReference type="GO" id="GO:0003886">
    <property type="term" value="F:DNA (cytosine-5-)-methyltransferase activity"/>
    <property type="evidence" value="ECO:0007669"/>
    <property type="project" value="UniProtKB-EC"/>
</dbReference>
<feature type="active site" evidence="5">
    <location>
        <position position="97"/>
    </location>
</feature>
<evidence type="ECO:0000256" key="7">
    <source>
        <dbReference type="RuleBase" id="RU000417"/>
    </source>
</evidence>
<dbReference type="Proteomes" id="UP000180098">
    <property type="component" value="Unassembled WGS sequence"/>
</dbReference>
<dbReference type="GO" id="GO:0009307">
    <property type="term" value="P:DNA restriction-modification system"/>
    <property type="evidence" value="ECO:0007669"/>
    <property type="project" value="UniProtKB-KW"/>
</dbReference>
<keyword evidence="3 5" id="KW-0949">S-adenosyl-L-methionine</keyword>
<evidence type="ECO:0000256" key="6">
    <source>
        <dbReference type="RuleBase" id="RU000416"/>
    </source>
</evidence>
<keyword evidence="9" id="KW-1185">Reference proteome</keyword>
<evidence type="ECO:0000313" key="9">
    <source>
        <dbReference type="Proteomes" id="UP000180098"/>
    </source>
</evidence>
<dbReference type="PRINTS" id="PR00105">
    <property type="entry name" value="C5METTRFRASE"/>
</dbReference>
<gene>
    <name evidence="8" type="ORF">BKP35_16710</name>
</gene>
<reference evidence="8 9" key="1">
    <citation type="submission" date="2016-10" db="EMBL/GenBank/DDBJ databases">
        <title>Draft genome sequences of four alkaliphilic bacteria belonging to the Anaerobacillus genus.</title>
        <authorList>
            <person name="Bassil N.M."/>
            <person name="Lloyd J.R."/>
        </authorList>
    </citation>
    <scope>NUCLEOTIDE SEQUENCE [LARGE SCALE GENOMIC DNA]</scope>
    <source>
        <strain evidence="8 9">DSM 15340</strain>
    </source>
</reference>
<comment type="similarity">
    <text evidence="5 6">Belongs to the class I-like SAM-binding methyltransferase superfamily. C5-methyltransferase family.</text>
</comment>
<evidence type="ECO:0000256" key="1">
    <source>
        <dbReference type="ARBA" id="ARBA00022603"/>
    </source>
</evidence>
<dbReference type="EC" id="2.1.1.37" evidence="7"/>
<dbReference type="PROSITE" id="PS00095">
    <property type="entry name" value="C5_MTASE_2"/>
    <property type="match status" value="1"/>
</dbReference>
<comment type="caution">
    <text evidence="8">The sequence shown here is derived from an EMBL/GenBank/DDBJ whole genome shotgun (WGS) entry which is preliminary data.</text>
</comment>
<dbReference type="InterPro" id="IPR031303">
    <property type="entry name" value="C5_meth_CS"/>
</dbReference>
<evidence type="ECO:0000256" key="4">
    <source>
        <dbReference type="ARBA" id="ARBA00022747"/>
    </source>
</evidence>
<sequence length="397" mass="46294">MEYKVGSLFAGIGGICLGFKNATHADGSYKMVWANEIDEYAVETYKKNFNHPMIDGDIEKILQPEREENEELRSDYYKKREQILQHQIDVLTAGFPCQAFSIAGYRKGFDDERGNLFLSIIDLIQQLGEKHEKPKMLFLENVKNLKSHDKGRTYKVIKEKLEEEGYYVKEAVLNTKEFTRLPQNRERIYIIAFRDSIEATNFTMFENLENFKVERNQVERVEAIDGVLDLHLTKENADKYYYTKKKYPSYFLTEEEYNNIDETERKEHRINIDEEITEEYQFYQVRRGMYVRRNMNGVCPTLTANMGTGGHNVALIKVRDGVRKLTPAETFKLQGFPIGQGYELPKDYKGRPFSDGRLYKQAGNAVSVDMAQLIAEEMLKAVTITKKHFYEDVIVTN</sequence>
<dbReference type="PROSITE" id="PS51679">
    <property type="entry name" value="SAM_MT_C5"/>
    <property type="match status" value="1"/>
</dbReference>
<keyword evidence="1 5" id="KW-0489">Methyltransferase</keyword>
<dbReference type="InterPro" id="IPR050750">
    <property type="entry name" value="C5-MTase"/>
</dbReference>
<evidence type="ECO:0000256" key="5">
    <source>
        <dbReference type="PROSITE-ProRule" id="PRU01016"/>
    </source>
</evidence>
<dbReference type="OrthoDB" id="9813719at2"/>
<dbReference type="Pfam" id="PF00145">
    <property type="entry name" value="DNA_methylase"/>
    <property type="match status" value="1"/>
</dbReference>
<dbReference type="AlphaFoldDB" id="A0A1S2LA00"/>
<dbReference type="PROSITE" id="PS00094">
    <property type="entry name" value="C5_MTASE_1"/>
    <property type="match status" value="1"/>
</dbReference>
<evidence type="ECO:0000256" key="3">
    <source>
        <dbReference type="ARBA" id="ARBA00022691"/>
    </source>
</evidence>
<dbReference type="REBASE" id="179048">
    <property type="entry name" value="M.Aar15340ORF16710P"/>
</dbReference>
<dbReference type="GO" id="GO:0032259">
    <property type="term" value="P:methylation"/>
    <property type="evidence" value="ECO:0007669"/>
    <property type="project" value="UniProtKB-KW"/>
</dbReference>
<dbReference type="PANTHER" id="PTHR46098">
    <property type="entry name" value="TRNA (CYTOSINE(38)-C(5))-METHYLTRANSFERASE"/>
    <property type="match status" value="1"/>
</dbReference>
<keyword evidence="2 5" id="KW-0808">Transferase</keyword>
<dbReference type="Gene3D" id="3.90.120.10">
    <property type="entry name" value="DNA Methylase, subunit A, domain 2"/>
    <property type="match status" value="1"/>
</dbReference>
<comment type="catalytic activity">
    <reaction evidence="7">
        <text>a 2'-deoxycytidine in DNA + S-adenosyl-L-methionine = a 5-methyl-2'-deoxycytidine in DNA + S-adenosyl-L-homocysteine + H(+)</text>
        <dbReference type="Rhea" id="RHEA:13681"/>
        <dbReference type="Rhea" id="RHEA-COMP:11369"/>
        <dbReference type="Rhea" id="RHEA-COMP:11370"/>
        <dbReference type="ChEBI" id="CHEBI:15378"/>
        <dbReference type="ChEBI" id="CHEBI:57856"/>
        <dbReference type="ChEBI" id="CHEBI:59789"/>
        <dbReference type="ChEBI" id="CHEBI:85452"/>
        <dbReference type="ChEBI" id="CHEBI:85454"/>
        <dbReference type="EC" id="2.1.1.37"/>
    </reaction>
</comment>